<accession>A0AB73SZF8</accession>
<evidence type="ECO:0000256" key="1">
    <source>
        <dbReference type="SAM" id="Phobius"/>
    </source>
</evidence>
<keyword evidence="1" id="KW-0812">Transmembrane</keyword>
<dbReference type="RefSeq" id="WP_109748043.1">
    <property type="nucleotide sequence ID" value="NZ_CABJAT010000003.1"/>
</dbReference>
<evidence type="ECO:0000313" key="3">
    <source>
        <dbReference type="Proteomes" id="UP000245412"/>
    </source>
</evidence>
<dbReference type="AlphaFoldDB" id="A0AB73SZF8"/>
<gene>
    <name evidence="2" type="ORF">C7383_11513</name>
</gene>
<organism evidence="2 3">
    <name type="scientific">Murimonas intestini</name>
    <dbReference type="NCBI Taxonomy" id="1337051"/>
    <lineage>
        <taxon>Bacteria</taxon>
        <taxon>Bacillati</taxon>
        <taxon>Bacillota</taxon>
        <taxon>Clostridia</taxon>
        <taxon>Lachnospirales</taxon>
        <taxon>Lachnospiraceae</taxon>
        <taxon>Murimonas</taxon>
    </lineage>
</organism>
<keyword evidence="3" id="KW-1185">Reference proteome</keyword>
<dbReference type="EMBL" id="QGGY01000015">
    <property type="protein sequence ID" value="PWJ72863.1"/>
    <property type="molecule type" value="Genomic_DNA"/>
</dbReference>
<feature type="transmembrane region" description="Helical" evidence="1">
    <location>
        <begin position="35"/>
        <end position="56"/>
    </location>
</feature>
<evidence type="ECO:0000313" key="2">
    <source>
        <dbReference type="EMBL" id="PWJ72863.1"/>
    </source>
</evidence>
<sequence>MKKYIWLFAANVILAVIAVILYSPGLVALRPSDPGIFRAGMSIIAGIALVAGFLFVNVRSLAKPKQILVSRDEVASLEDARAILRRHQDSKYFGNIAKTAAGQLERVMKSRQKLSDLIERKFTKGTMSWEKFYGIVKAAEDSAIKNVVTMANRMSIFDENEYARLQHYKEDDIPDDIQEEQLQLYQDNYESVKSVIALNERILLKLDALAIELSSFETSENEEMNSEILVEIEKLIEETKYYQ</sequence>
<proteinExistence type="predicted"/>
<keyword evidence="1" id="KW-1133">Transmembrane helix</keyword>
<keyword evidence="1" id="KW-0472">Membrane</keyword>
<reference evidence="2 3" key="1">
    <citation type="submission" date="2018-05" db="EMBL/GenBank/DDBJ databases">
        <authorList>
            <person name="Goeker M."/>
            <person name="Huntemann M."/>
            <person name="Clum A."/>
            <person name="Pillay M."/>
            <person name="Palaniappan K."/>
            <person name="Varghese N."/>
            <person name="Mikhailova N."/>
            <person name="Stamatis D."/>
            <person name="Reddy T."/>
            <person name="Daum C."/>
            <person name="Shapiro N."/>
            <person name="Ivanova N."/>
            <person name="Kyrpides N."/>
            <person name="Woyke T."/>
        </authorList>
    </citation>
    <scope>NUCLEOTIDE SEQUENCE [LARGE SCALE GENOMIC DNA]</scope>
    <source>
        <strain evidence="2 3">DSM 26524</strain>
    </source>
</reference>
<feature type="transmembrane region" description="Helical" evidence="1">
    <location>
        <begin position="5"/>
        <end position="23"/>
    </location>
</feature>
<evidence type="ECO:0008006" key="4">
    <source>
        <dbReference type="Google" id="ProtNLM"/>
    </source>
</evidence>
<protein>
    <recommendedName>
        <fullName evidence="4">5-bromo-4-chloroindolyl phosphate hydrolysis protein</fullName>
    </recommendedName>
</protein>
<dbReference type="Proteomes" id="UP000245412">
    <property type="component" value="Unassembled WGS sequence"/>
</dbReference>
<name>A0AB73SZF8_9FIRM</name>
<comment type="caution">
    <text evidence="2">The sequence shown here is derived from an EMBL/GenBank/DDBJ whole genome shotgun (WGS) entry which is preliminary data.</text>
</comment>